<comment type="caution">
    <text evidence="4">The sequence shown here is derived from an EMBL/GenBank/DDBJ whole genome shotgun (WGS) entry which is preliminary data.</text>
</comment>
<feature type="domain" description="THUMP" evidence="3">
    <location>
        <begin position="186"/>
        <end position="279"/>
    </location>
</feature>
<keyword evidence="5" id="KW-1185">Reference proteome</keyword>
<dbReference type="EMBL" id="JAUKUA010000002">
    <property type="protein sequence ID" value="KAK0724775.1"/>
    <property type="molecule type" value="Genomic_DNA"/>
</dbReference>
<dbReference type="SUPFAM" id="SSF143437">
    <property type="entry name" value="THUMP domain-like"/>
    <property type="match status" value="1"/>
</dbReference>
<dbReference type="Gene3D" id="3.30.2300.10">
    <property type="entry name" value="THUMP superfamily"/>
    <property type="match status" value="1"/>
</dbReference>
<dbReference type="PANTHER" id="PTHR13452">
    <property type="entry name" value="THUMP DOMAIN CONTAINING PROTEIN 1-RELATED"/>
    <property type="match status" value="1"/>
</dbReference>
<feature type="region of interest" description="Disordered" evidence="2">
    <location>
        <begin position="1"/>
        <end position="42"/>
    </location>
</feature>
<dbReference type="PANTHER" id="PTHR13452:SF10">
    <property type="entry name" value="THUMP DOMAIN-CONTAINING PROTEIN 1"/>
    <property type="match status" value="1"/>
</dbReference>
<evidence type="ECO:0000256" key="1">
    <source>
        <dbReference type="PROSITE-ProRule" id="PRU00529"/>
    </source>
</evidence>
<reference evidence="4" key="1">
    <citation type="submission" date="2023-06" db="EMBL/GenBank/DDBJ databases">
        <title>Genome-scale phylogeny and comparative genomics of the fungal order Sordariales.</title>
        <authorList>
            <consortium name="Lawrence Berkeley National Laboratory"/>
            <person name="Hensen N."/>
            <person name="Bonometti L."/>
            <person name="Westerberg I."/>
            <person name="Brannstrom I.O."/>
            <person name="Guillou S."/>
            <person name="Cros-Aarteil S."/>
            <person name="Calhoun S."/>
            <person name="Haridas S."/>
            <person name="Kuo A."/>
            <person name="Mondo S."/>
            <person name="Pangilinan J."/>
            <person name="Riley R."/>
            <person name="Labutti K."/>
            <person name="Andreopoulos B."/>
            <person name="Lipzen A."/>
            <person name="Chen C."/>
            <person name="Yanf M."/>
            <person name="Daum C."/>
            <person name="Ng V."/>
            <person name="Clum A."/>
            <person name="Steindorff A."/>
            <person name="Ohm R."/>
            <person name="Martin F."/>
            <person name="Silar P."/>
            <person name="Natvig D."/>
            <person name="Lalanne C."/>
            <person name="Gautier V."/>
            <person name="Ament-Velasquez S.L."/>
            <person name="Kruys A."/>
            <person name="Hutchinson M.I."/>
            <person name="Powell A.J."/>
            <person name="Barry K."/>
            <person name="Miller A.N."/>
            <person name="Grigoriev I.V."/>
            <person name="Debuchy R."/>
            <person name="Gladieux P."/>
            <person name="Thoren M.H."/>
            <person name="Johannesson H."/>
        </authorList>
    </citation>
    <scope>NUCLEOTIDE SEQUENCE</scope>
    <source>
        <strain evidence="4">SMH4607-1</strain>
    </source>
</reference>
<evidence type="ECO:0000313" key="5">
    <source>
        <dbReference type="Proteomes" id="UP001172102"/>
    </source>
</evidence>
<dbReference type="InterPro" id="IPR040183">
    <property type="entry name" value="THUMPD1-like"/>
</dbReference>
<proteinExistence type="predicted"/>
<gene>
    <name evidence="4" type="ORF">B0H67DRAFT_114040</name>
</gene>
<accession>A0AA40E2M0</accession>
<name>A0AA40E2M0_9PEZI</name>
<dbReference type="AlphaFoldDB" id="A0AA40E2M0"/>
<dbReference type="PROSITE" id="PS51165">
    <property type="entry name" value="THUMP"/>
    <property type="match status" value="1"/>
</dbReference>
<evidence type="ECO:0000259" key="3">
    <source>
        <dbReference type="PROSITE" id="PS51165"/>
    </source>
</evidence>
<dbReference type="InterPro" id="IPR004114">
    <property type="entry name" value="THUMP_dom"/>
</dbReference>
<dbReference type="GO" id="GO:0003723">
    <property type="term" value="F:RNA binding"/>
    <property type="evidence" value="ECO:0007669"/>
    <property type="project" value="UniProtKB-UniRule"/>
</dbReference>
<organism evidence="4 5">
    <name type="scientific">Lasiosphaeris hirsuta</name>
    <dbReference type="NCBI Taxonomy" id="260670"/>
    <lineage>
        <taxon>Eukaryota</taxon>
        <taxon>Fungi</taxon>
        <taxon>Dikarya</taxon>
        <taxon>Ascomycota</taxon>
        <taxon>Pezizomycotina</taxon>
        <taxon>Sordariomycetes</taxon>
        <taxon>Sordariomycetidae</taxon>
        <taxon>Sordariales</taxon>
        <taxon>Lasiosphaeriaceae</taxon>
        <taxon>Lasiosphaeris</taxon>
    </lineage>
</organism>
<dbReference type="CDD" id="cd11717">
    <property type="entry name" value="THUMP_THUMPD1_like"/>
    <property type="match status" value="1"/>
</dbReference>
<feature type="compositionally biased region" description="Basic and acidic residues" evidence="2">
    <location>
        <begin position="1"/>
        <end position="19"/>
    </location>
</feature>
<feature type="region of interest" description="Disordered" evidence="2">
    <location>
        <begin position="205"/>
        <end position="224"/>
    </location>
</feature>
<evidence type="ECO:0000256" key="2">
    <source>
        <dbReference type="SAM" id="MobiDB-lite"/>
    </source>
</evidence>
<dbReference type="Pfam" id="PF02926">
    <property type="entry name" value="THUMP"/>
    <property type="match status" value="1"/>
</dbReference>
<protein>
    <recommendedName>
        <fullName evidence="3">THUMP domain-containing protein</fullName>
    </recommendedName>
</protein>
<keyword evidence="1" id="KW-0694">RNA-binding</keyword>
<evidence type="ECO:0000313" key="4">
    <source>
        <dbReference type="EMBL" id="KAK0724775.1"/>
    </source>
</evidence>
<dbReference type="GO" id="GO:0006400">
    <property type="term" value="P:tRNA modification"/>
    <property type="evidence" value="ECO:0007669"/>
    <property type="project" value="InterPro"/>
</dbReference>
<dbReference type="Proteomes" id="UP001172102">
    <property type="component" value="Unassembled WGS sequence"/>
</dbReference>
<sequence length="315" mass="34129">MSGSGKRKDAPADGGGRDGSKKKKTGNAGKWKTAHQQAKQAGTLQAGDQGIWVTCARHQEAKASREISLVFSEYAEKLYGIMDKGDTDSNDGDIDDLEASIQKEVDALKAKGKADGGEERIFTPMTMNVDCLLFFKTRAPVEPVAFVKRICADAKAGDSGQLKCRYVNRLTPVVIMGKATGEGLVEVAKKALAPFFEFASKPDSAVSGGERVEGSPESKGSSFAIRPTMRNHNTLKRDFVINTVASLINQDRHKVNLTSPDKVILIDIYQSTCGMSVVDGDWDGLKRYNLSELYTQAMKSSGDSRVNTAENAKEH</sequence>